<dbReference type="EMBL" id="UINC01220025">
    <property type="protein sequence ID" value="SVE47761.1"/>
    <property type="molecule type" value="Genomic_DNA"/>
</dbReference>
<feature type="non-terminal residue" evidence="1">
    <location>
        <position position="1"/>
    </location>
</feature>
<gene>
    <name evidence="1" type="ORF">METZ01_LOCUS500615</name>
</gene>
<dbReference type="AlphaFoldDB" id="A0A383DTC9"/>
<sequence>FSRILDPTPGFPTGQWQSGDVLRGQHLVRLPAELPDGEHRWTVRASSEGSHVTYLEKLLVTAPKRIFDQPNVSHTARLAFGKDILLSGYDWSQSEARTGDVLELRLIWRTLATPTEDVSVFVHLESLSGDLVAQHDGVPADWSRPTPGWIPGEYVVDLHYLTISADVLPGVYRLYAGMADRTSGRRLPVTTEQASDDRAFLGQIDVTP</sequence>
<protein>
    <submittedName>
        <fullName evidence="1">Uncharacterized protein</fullName>
    </submittedName>
</protein>
<name>A0A383DTC9_9ZZZZ</name>
<proteinExistence type="predicted"/>
<reference evidence="1" key="1">
    <citation type="submission" date="2018-05" db="EMBL/GenBank/DDBJ databases">
        <authorList>
            <person name="Lanie J.A."/>
            <person name="Ng W.-L."/>
            <person name="Kazmierczak K.M."/>
            <person name="Andrzejewski T.M."/>
            <person name="Davidsen T.M."/>
            <person name="Wayne K.J."/>
            <person name="Tettelin H."/>
            <person name="Glass J.I."/>
            <person name="Rusch D."/>
            <person name="Podicherti R."/>
            <person name="Tsui H.-C.T."/>
            <person name="Winkler M.E."/>
        </authorList>
    </citation>
    <scope>NUCLEOTIDE SEQUENCE</scope>
</reference>
<evidence type="ECO:0000313" key="1">
    <source>
        <dbReference type="EMBL" id="SVE47761.1"/>
    </source>
</evidence>
<accession>A0A383DTC9</accession>
<organism evidence="1">
    <name type="scientific">marine metagenome</name>
    <dbReference type="NCBI Taxonomy" id="408172"/>
    <lineage>
        <taxon>unclassified sequences</taxon>
        <taxon>metagenomes</taxon>
        <taxon>ecological metagenomes</taxon>
    </lineage>
</organism>